<evidence type="ECO:0000313" key="3">
    <source>
        <dbReference type="Proteomes" id="UP000242519"/>
    </source>
</evidence>
<reference evidence="2 3" key="1">
    <citation type="submission" date="2017-04" db="EMBL/GenBank/DDBJ databases">
        <title>Draft genome sequence of Marssonina coronaria NL1: causal agent of apple blotch.</title>
        <authorList>
            <person name="Cheng Q."/>
        </authorList>
    </citation>
    <scope>NUCLEOTIDE SEQUENCE [LARGE SCALE GENOMIC DNA]</scope>
    <source>
        <strain evidence="2 3">NL1</strain>
    </source>
</reference>
<feature type="region of interest" description="Disordered" evidence="1">
    <location>
        <begin position="1"/>
        <end position="25"/>
    </location>
</feature>
<proteinExistence type="predicted"/>
<evidence type="ECO:0000256" key="1">
    <source>
        <dbReference type="SAM" id="MobiDB-lite"/>
    </source>
</evidence>
<organism evidence="2 3">
    <name type="scientific">Diplocarpon coronariae</name>
    <dbReference type="NCBI Taxonomy" id="2795749"/>
    <lineage>
        <taxon>Eukaryota</taxon>
        <taxon>Fungi</taxon>
        <taxon>Dikarya</taxon>
        <taxon>Ascomycota</taxon>
        <taxon>Pezizomycotina</taxon>
        <taxon>Leotiomycetes</taxon>
        <taxon>Helotiales</taxon>
        <taxon>Drepanopezizaceae</taxon>
        <taxon>Diplocarpon</taxon>
    </lineage>
</organism>
<dbReference type="InParanoid" id="A0A218YX42"/>
<feature type="region of interest" description="Disordered" evidence="1">
    <location>
        <begin position="57"/>
        <end position="85"/>
    </location>
</feature>
<dbReference type="EMBL" id="MZNU01000322">
    <property type="protein sequence ID" value="OWP00419.1"/>
    <property type="molecule type" value="Genomic_DNA"/>
</dbReference>
<gene>
    <name evidence="2" type="ORF">B2J93_730</name>
</gene>
<comment type="caution">
    <text evidence="2">The sequence shown here is derived from an EMBL/GenBank/DDBJ whole genome shotgun (WGS) entry which is preliminary data.</text>
</comment>
<accession>A0A218YX42</accession>
<protein>
    <submittedName>
        <fullName evidence="2">Uncharacterized protein</fullName>
    </submittedName>
</protein>
<dbReference type="Proteomes" id="UP000242519">
    <property type="component" value="Unassembled WGS sequence"/>
</dbReference>
<keyword evidence="3" id="KW-1185">Reference proteome</keyword>
<dbReference type="AlphaFoldDB" id="A0A218YX42"/>
<sequence>MAEARFGGWVRSVDKTTKKPAVTSEGASRICTRAAIIATRTAPEPTTTDGDRLLIWRATPPSPRSKSRDSPFGVLTGAPGPPKKI</sequence>
<name>A0A218YX42_9HELO</name>
<evidence type="ECO:0000313" key="2">
    <source>
        <dbReference type="EMBL" id="OWP00419.1"/>
    </source>
</evidence>